<protein>
    <submittedName>
        <fullName evidence="2">Uncharacterized protein</fullName>
    </submittedName>
</protein>
<evidence type="ECO:0000256" key="1">
    <source>
        <dbReference type="SAM" id="MobiDB-lite"/>
    </source>
</evidence>
<gene>
    <name evidence="2" type="ORF">ACFO9K_11945</name>
</gene>
<dbReference type="GeneID" id="73044327"/>
<name>A0ABD5Q2U0_9EURY</name>
<organism evidence="2 3">
    <name type="scientific">Halorussus aquaticus</name>
    <dbReference type="NCBI Taxonomy" id="2953748"/>
    <lineage>
        <taxon>Archaea</taxon>
        <taxon>Methanobacteriati</taxon>
        <taxon>Methanobacteriota</taxon>
        <taxon>Stenosarchaea group</taxon>
        <taxon>Halobacteria</taxon>
        <taxon>Halobacteriales</taxon>
        <taxon>Haladaptataceae</taxon>
        <taxon>Halorussus</taxon>
    </lineage>
</organism>
<dbReference type="RefSeq" id="WP_254269322.1">
    <property type="nucleotide sequence ID" value="NZ_CP100400.1"/>
</dbReference>
<feature type="region of interest" description="Disordered" evidence="1">
    <location>
        <begin position="27"/>
        <end position="85"/>
    </location>
</feature>
<dbReference type="AlphaFoldDB" id="A0ABD5Q2U0"/>
<dbReference type="EMBL" id="JBHSHT010000001">
    <property type="protein sequence ID" value="MFC4824970.1"/>
    <property type="molecule type" value="Genomic_DNA"/>
</dbReference>
<dbReference type="PROSITE" id="PS51257">
    <property type="entry name" value="PROKAR_LIPOPROTEIN"/>
    <property type="match status" value="1"/>
</dbReference>
<evidence type="ECO:0000313" key="2">
    <source>
        <dbReference type="EMBL" id="MFC4824970.1"/>
    </source>
</evidence>
<reference evidence="2 3" key="1">
    <citation type="journal article" date="2019" name="Int. J. Syst. Evol. Microbiol.">
        <title>The Global Catalogue of Microorganisms (GCM) 10K type strain sequencing project: providing services to taxonomists for standard genome sequencing and annotation.</title>
        <authorList>
            <consortium name="The Broad Institute Genomics Platform"/>
            <consortium name="The Broad Institute Genome Sequencing Center for Infectious Disease"/>
            <person name="Wu L."/>
            <person name="Ma J."/>
        </authorList>
    </citation>
    <scope>NUCLEOTIDE SEQUENCE [LARGE SCALE GENOMIC DNA]</scope>
    <source>
        <strain evidence="2 3">XZYJ18</strain>
    </source>
</reference>
<feature type="compositionally biased region" description="Low complexity" evidence="1">
    <location>
        <begin position="75"/>
        <end position="85"/>
    </location>
</feature>
<accession>A0ABD5Q2U0</accession>
<dbReference type="Proteomes" id="UP001595945">
    <property type="component" value="Unassembled WGS sequence"/>
</dbReference>
<comment type="caution">
    <text evidence="2">The sequence shown here is derived from an EMBL/GenBank/DDBJ whole genome shotgun (WGS) entry which is preliminary data.</text>
</comment>
<proteinExistence type="predicted"/>
<keyword evidence="3" id="KW-1185">Reference proteome</keyword>
<feature type="compositionally biased region" description="Low complexity" evidence="1">
    <location>
        <begin position="30"/>
        <end position="68"/>
    </location>
</feature>
<evidence type="ECO:0000313" key="3">
    <source>
        <dbReference type="Proteomes" id="UP001595945"/>
    </source>
</evidence>
<sequence>MVTKRTAIVAAALIVAVATAGCFGPEEDAATTTEAETETTPGETVEAGGEPTAEPAQTPTVFGTTTGQTTGGNSTGETTTGASEA</sequence>